<sequence>MPHSRRSLLSTMSGMVVKDSSSSFSYLGCPIFKGRVKCSYFVNIVQMFRSRLEGWYAKLLSNMGRVILTKHVLNAIPTHVLACTTIPKTVLNKLNSIMAKFLWCDKDFDKRRHWVSWDLISLPFEEGGLGVRDFNDISAAFRVKQVWQWLQKDSLWADFVDSKYVTGTLNSSQLWKSLLPWVSFTIHHSKYLVGNGEKVDFWRSNWLGNGPLIERASTTPLDFPSINQVLHNGRWDFTSIGSILSEDTLSDIVDSGVLISGGEDKLIWQPNSDGFFSLKSAWNLVRHKSSFNGASNFI</sequence>
<dbReference type="PANTHER" id="PTHR33116:SF80">
    <property type="entry name" value="REVERSE TRANSCRIPTASE ZINC-BINDING DOMAIN-CONTAINING PROTEIN"/>
    <property type="match status" value="1"/>
</dbReference>
<keyword evidence="2" id="KW-1185">Reference proteome</keyword>
<comment type="caution">
    <text evidence="1">The sequence shown here is derived from an EMBL/GenBank/DDBJ whole genome shotgun (WGS) entry which is preliminary data.</text>
</comment>
<organism evidence="1 2">
    <name type="scientific">Liquidambar formosana</name>
    <name type="common">Formosan gum</name>
    <dbReference type="NCBI Taxonomy" id="63359"/>
    <lineage>
        <taxon>Eukaryota</taxon>
        <taxon>Viridiplantae</taxon>
        <taxon>Streptophyta</taxon>
        <taxon>Embryophyta</taxon>
        <taxon>Tracheophyta</taxon>
        <taxon>Spermatophyta</taxon>
        <taxon>Magnoliopsida</taxon>
        <taxon>eudicotyledons</taxon>
        <taxon>Gunneridae</taxon>
        <taxon>Pentapetalae</taxon>
        <taxon>Saxifragales</taxon>
        <taxon>Altingiaceae</taxon>
        <taxon>Liquidambar</taxon>
    </lineage>
</organism>
<evidence type="ECO:0008006" key="3">
    <source>
        <dbReference type="Google" id="ProtNLM"/>
    </source>
</evidence>
<evidence type="ECO:0000313" key="1">
    <source>
        <dbReference type="EMBL" id="KAK9268862.1"/>
    </source>
</evidence>
<dbReference type="EMBL" id="JBBPBK010000015">
    <property type="protein sequence ID" value="KAK9268862.1"/>
    <property type="molecule type" value="Genomic_DNA"/>
</dbReference>
<dbReference type="PANTHER" id="PTHR33116">
    <property type="entry name" value="REVERSE TRANSCRIPTASE ZINC-BINDING DOMAIN-CONTAINING PROTEIN-RELATED-RELATED"/>
    <property type="match status" value="1"/>
</dbReference>
<dbReference type="AlphaFoldDB" id="A0AAP0N947"/>
<proteinExistence type="predicted"/>
<protein>
    <recommendedName>
        <fullName evidence="3">Reverse transcriptase</fullName>
    </recommendedName>
</protein>
<dbReference type="Proteomes" id="UP001415857">
    <property type="component" value="Unassembled WGS sequence"/>
</dbReference>
<evidence type="ECO:0000313" key="2">
    <source>
        <dbReference type="Proteomes" id="UP001415857"/>
    </source>
</evidence>
<reference evidence="1 2" key="1">
    <citation type="journal article" date="2024" name="Plant J.">
        <title>Genome sequences and population genomics reveal climatic adaptation and genomic divergence between two closely related sweetgum species.</title>
        <authorList>
            <person name="Xu W.Q."/>
            <person name="Ren C.Q."/>
            <person name="Zhang X.Y."/>
            <person name="Comes H.P."/>
            <person name="Liu X.H."/>
            <person name="Li Y.G."/>
            <person name="Kettle C.J."/>
            <person name="Jalonen R."/>
            <person name="Gaisberger H."/>
            <person name="Ma Y.Z."/>
            <person name="Qiu Y.X."/>
        </authorList>
    </citation>
    <scope>NUCLEOTIDE SEQUENCE [LARGE SCALE GENOMIC DNA]</scope>
    <source>
        <strain evidence="1">Hangzhou</strain>
    </source>
</reference>
<gene>
    <name evidence="1" type="ORF">L1049_000627</name>
</gene>
<name>A0AAP0N947_LIQFO</name>
<accession>A0AAP0N947</accession>